<dbReference type="EC" id="3.4.21.89" evidence="3 7"/>
<dbReference type="PANTHER" id="PTHR43390:SF1">
    <property type="entry name" value="CHLOROPLAST PROCESSING PEPTIDASE"/>
    <property type="match status" value="1"/>
</dbReference>
<name>A0A2H0XCC3_UNCKA</name>
<dbReference type="CDD" id="cd06530">
    <property type="entry name" value="S26_SPase_I"/>
    <property type="match status" value="1"/>
</dbReference>
<dbReference type="PROSITE" id="PS00501">
    <property type="entry name" value="SPASE_I_1"/>
    <property type="match status" value="1"/>
</dbReference>
<dbReference type="InterPro" id="IPR036286">
    <property type="entry name" value="LexA/Signal_pep-like_sf"/>
</dbReference>
<dbReference type="PROSITE" id="PS00760">
    <property type="entry name" value="SPASE_I_2"/>
    <property type="match status" value="1"/>
</dbReference>
<feature type="active site" evidence="6">
    <location>
        <position position="67"/>
    </location>
</feature>
<dbReference type="NCBIfam" id="TIGR02227">
    <property type="entry name" value="sigpep_I_bact"/>
    <property type="match status" value="1"/>
</dbReference>
<keyword evidence="5 7" id="KW-0378">Hydrolase</keyword>
<reference evidence="11" key="1">
    <citation type="submission" date="2017-09" db="EMBL/GenBank/DDBJ databases">
        <title>Depth-based differentiation of microbial function through sediment-hosted aquifers and enrichment of novel symbionts in the deep terrestrial subsurface.</title>
        <authorList>
            <person name="Probst A.J."/>
            <person name="Ladd B."/>
            <person name="Jarett J.K."/>
            <person name="Geller-Mcgrath D.E."/>
            <person name="Sieber C.M.K."/>
            <person name="Emerson J.B."/>
            <person name="Anantharaman K."/>
            <person name="Thomas B.C."/>
            <person name="Malmstrom R."/>
            <person name="Stieglmeier M."/>
            <person name="Klingl A."/>
            <person name="Woyke T."/>
            <person name="Ryan C.M."/>
            <person name="Banfield J.F."/>
        </authorList>
    </citation>
    <scope>NUCLEOTIDE SEQUENCE [LARGE SCALE GENOMIC DNA]</scope>
</reference>
<dbReference type="GO" id="GO:0016020">
    <property type="term" value="C:membrane"/>
    <property type="evidence" value="ECO:0007669"/>
    <property type="project" value="UniProtKB-SubCell"/>
</dbReference>
<dbReference type="PANTHER" id="PTHR43390">
    <property type="entry name" value="SIGNAL PEPTIDASE I"/>
    <property type="match status" value="1"/>
</dbReference>
<dbReference type="InterPro" id="IPR019533">
    <property type="entry name" value="Peptidase_S26"/>
</dbReference>
<comment type="catalytic activity">
    <reaction evidence="1 7">
        <text>Cleavage of hydrophobic, N-terminal signal or leader sequences from secreted and periplasmic proteins.</text>
        <dbReference type="EC" id="3.4.21.89"/>
    </reaction>
</comment>
<evidence type="ECO:0000256" key="8">
    <source>
        <dbReference type="RuleBase" id="RU362042"/>
    </source>
</evidence>
<feature type="domain" description="Peptidase S26" evidence="9">
    <location>
        <begin position="4"/>
        <end position="154"/>
    </location>
</feature>
<evidence type="ECO:0000313" key="11">
    <source>
        <dbReference type="Proteomes" id="UP000231252"/>
    </source>
</evidence>
<feature type="active site" evidence="6">
    <location>
        <position position="24"/>
    </location>
</feature>
<comment type="subcellular location">
    <subcellularLocation>
        <location evidence="8">Membrane</location>
        <topology evidence="8">Single-pass type II membrane protein</topology>
    </subcellularLocation>
</comment>
<dbReference type="Proteomes" id="UP000231252">
    <property type="component" value="Unassembled WGS sequence"/>
</dbReference>
<evidence type="ECO:0000256" key="6">
    <source>
        <dbReference type="PIRSR" id="PIRSR600223-1"/>
    </source>
</evidence>
<evidence type="ECO:0000256" key="4">
    <source>
        <dbReference type="ARBA" id="ARBA00022670"/>
    </source>
</evidence>
<sequence>VVGIFLSILIMVFVGQSLEITGDSMYPTLKNKERIVVEKVTYKSRPPKRGEIVVFRSLQNEAIFLIKRVIALPGDTLGLTYGKILVNGDIVNESYLPTDVRVDDLGKLVAYTNSPIPAGFLAVMGDNRSESFDSRMFGLVPLDNLVGKAFVVYWPPARKI</sequence>
<organism evidence="10 11">
    <name type="scientific">candidate division WWE3 bacterium CG08_land_8_20_14_0_20_41_10</name>
    <dbReference type="NCBI Taxonomy" id="1975085"/>
    <lineage>
        <taxon>Bacteria</taxon>
        <taxon>Katanobacteria</taxon>
    </lineage>
</organism>
<evidence type="ECO:0000256" key="2">
    <source>
        <dbReference type="ARBA" id="ARBA00009370"/>
    </source>
</evidence>
<comment type="caution">
    <text evidence="10">The sequence shown here is derived from an EMBL/GenBank/DDBJ whole genome shotgun (WGS) entry which is preliminary data.</text>
</comment>
<dbReference type="Gene3D" id="2.10.109.10">
    <property type="entry name" value="Umud Fragment, subunit A"/>
    <property type="match status" value="1"/>
</dbReference>
<protein>
    <recommendedName>
        <fullName evidence="3 7">Signal peptidase I</fullName>
        <ecNumber evidence="3 7">3.4.21.89</ecNumber>
    </recommendedName>
</protein>
<dbReference type="InterPro" id="IPR019756">
    <property type="entry name" value="Pept_S26A_signal_pept_1_Ser-AS"/>
</dbReference>
<evidence type="ECO:0000256" key="1">
    <source>
        <dbReference type="ARBA" id="ARBA00000677"/>
    </source>
</evidence>
<dbReference type="GO" id="GO:0004252">
    <property type="term" value="F:serine-type endopeptidase activity"/>
    <property type="evidence" value="ECO:0007669"/>
    <property type="project" value="InterPro"/>
</dbReference>
<gene>
    <name evidence="10" type="primary">lepB</name>
    <name evidence="10" type="ORF">COT50_01080</name>
</gene>
<proteinExistence type="inferred from homology"/>
<dbReference type="GO" id="GO:0009003">
    <property type="term" value="F:signal peptidase activity"/>
    <property type="evidence" value="ECO:0007669"/>
    <property type="project" value="UniProtKB-EC"/>
</dbReference>
<evidence type="ECO:0000256" key="3">
    <source>
        <dbReference type="ARBA" id="ARBA00013208"/>
    </source>
</evidence>
<dbReference type="GO" id="GO:0006465">
    <property type="term" value="P:signal peptide processing"/>
    <property type="evidence" value="ECO:0007669"/>
    <property type="project" value="InterPro"/>
</dbReference>
<dbReference type="PRINTS" id="PR00727">
    <property type="entry name" value="LEADERPTASE"/>
</dbReference>
<accession>A0A2H0XCC3</accession>
<dbReference type="Pfam" id="PF10502">
    <property type="entry name" value="Peptidase_S26"/>
    <property type="match status" value="1"/>
</dbReference>
<evidence type="ECO:0000313" key="10">
    <source>
        <dbReference type="EMBL" id="PIS22597.1"/>
    </source>
</evidence>
<evidence type="ECO:0000256" key="7">
    <source>
        <dbReference type="RuleBase" id="RU003993"/>
    </source>
</evidence>
<evidence type="ECO:0000259" key="9">
    <source>
        <dbReference type="Pfam" id="PF10502"/>
    </source>
</evidence>
<feature type="non-terminal residue" evidence="10">
    <location>
        <position position="1"/>
    </location>
</feature>
<keyword evidence="4 7" id="KW-0645">Protease</keyword>
<dbReference type="AlphaFoldDB" id="A0A2H0XCC3"/>
<comment type="similarity">
    <text evidence="2 8">Belongs to the peptidase S26 family.</text>
</comment>
<dbReference type="InterPro" id="IPR000223">
    <property type="entry name" value="Pept_S26A_signal_pept_1"/>
</dbReference>
<dbReference type="EMBL" id="PEYU01000018">
    <property type="protein sequence ID" value="PIS22597.1"/>
    <property type="molecule type" value="Genomic_DNA"/>
</dbReference>
<evidence type="ECO:0000256" key="5">
    <source>
        <dbReference type="ARBA" id="ARBA00022801"/>
    </source>
</evidence>
<dbReference type="SUPFAM" id="SSF51306">
    <property type="entry name" value="LexA/Signal peptidase"/>
    <property type="match status" value="1"/>
</dbReference>
<dbReference type="InterPro" id="IPR019757">
    <property type="entry name" value="Pept_S26A_signal_pept_1_Lys-AS"/>
</dbReference>